<sequence length="213" mass="24261">MHIHIVAGGPKEYLPSLQDFQEENVIWVGADRGVYYLLEQGIVPHEAFGDFDSVTEEELSFIQEKITHVHIFPSQKDETDLEIAISWALEQQPTNIKLFGVTGGRFDHTLANMQLLVKGIEQKVLMEILDRQNRICMKEAGEYSVQKEEEYPYLSFVPFTKEVTGIFLRGFKYSLTNASIQWGSTLCISNELVEDTGTYSFLSGIVIMVRSKD</sequence>
<dbReference type="RefSeq" id="WP_188387753.1">
    <property type="nucleotide sequence ID" value="NZ_BMFK01000001.1"/>
</dbReference>
<evidence type="ECO:0000256" key="5">
    <source>
        <dbReference type="NCBIfam" id="TIGR01378"/>
    </source>
</evidence>
<dbReference type="Pfam" id="PF04263">
    <property type="entry name" value="TPK_catalytic"/>
    <property type="match status" value="1"/>
</dbReference>
<dbReference type="GO" id="GO:0006772">
    <property type="term" value="P:thiamine metabolic process"/>
    <property type="evidence" value="ECO:0007669"/>
    <property type="project" value="UniProtKB-UniRule"/>
</dbReference>
<comment type="caution">
    <text evidence="7">The sequence shown here is derived from an EMBL/GenBank/DDBJ whole genome shotgun (WGS) entry which is preliminary data.</text>
</comment>
<keyword evidence="8" id="KW-1185">Reference proteome</keyword>
<proteinExistence type="predicted"/>
<evidence type="ECO:0000313" key="8">
    <source>
        <dbReference type="Proteomes" id="UP000605259"/>
    </source>
</evidence>
<dbReference type="SMART" id="SM00983">
    <property type="entry name" value="TPK_B1_binding"/>
    <property type="match status" value="1"/>
</dbReference>
<dbReference type="GO" id="GO:0016301">
    <property type="term" value="F:kinase activity"/>
    <property type="evidence" value="ECO:0007669"/>
    <property type="project" value="UniProtKB-KW"/>
</dbReference>
<dbReference type="EC" id="2.7.6.2" evidence="5"/>
<dbReference type="GO" id="GO:0009229">
    <property type="term" value="P:thiamine diphosphate biosynthetic process"/>
    <property type="evidence" value="ECO:0007669"/>
    <property type="project" value="InterPro"/>
</dbReference>
<dbReference type="SUPFAM" id="SSF63862">
    <property type="entry name" value="Thiamin pyrophosphokinase, substrate-binding domain"/>
    <property type="match status" value="1"/>
</dbReference>
<dbReference type="InterPro" id="IPR007371">
    <property type="entry name" value="TPK_catalytic"/>
</dbReference>
<dbReference type="InterPro" id="IPR036759">
    <property type="entry name" value="TPK_catalytic_sf"/>
</dbReference>
<dbReference type="GO" id="GO:0030975">
    <property type="term" value="F:thiamine binding"/>
    <property type="evidence" value="ECO:0007669"/>
    <property type="project" value="InterPro"/>
</dbReference>
<evidence type="ECO:0000256" key="4">
    <source>
        <dbReference type="ARBA" id="ARBA00022840"/>
    </source>
</evidence>
<feature type="domain" description="Thiamin pyrophosphokinase thiamin-binding" evidence="6">
    <location>
        <begin position="141"/>
        <end position="207"/>
    </location>
</feature>
<name>A0A917AQ09_9BACI</name>
<dbReference type="InterPro" id="IPR007373">
    <property type="entry name" value="Thiamin_PyroPKinase_B1-bd"/>
</dbReference>
<dbReference type="AlphaFoldDB" id="A0A917AQ09"/>
<evidence type="ECO:0000256" key="1">
    <source>
        <dbReference type="ARBA" id="ARBA00022679"/>
    </source>
</evidence>
<organism evidence="7 8">
    <name type="scientific">Priestia taiwanensis</name>
    <dbReference type="NCBI Taxonomy" id="1347902"/>
    <lineage>
        <taxon>Bacteria</taxon>
        <taxon>Bacillati</taxon>
        <taxon>Bacillota</taxon>
        <taxon>Bacilli</taxon>
        <taxon>Bacillales</taxon>
        <taxon>Bacillaceae</taxon>
        <taxon>Priestia</taxon>
    </lineage>
</organism>
<reference evidence="7" key="1">
    <citation type="journal article" date="2014" name="Int. J. Syst. Evol. Microbiol.">
        <title>Complete genome sequence of Corynebacterium casei LMG S-19264T (=DSM 44701T), isolated from a smear-ripened cheese.</title>
        <authorList>
            <consortium name="US DOE Joint Genome Institute (JGI-PGF)"/>
            <person name="Walter F."/>
            <person name="Albersmeier A."/>
            <person name="Kalinowski J."/>
            <person name="Ruckert C."/>
        </authorList>
    </citation>
    <scope>NUCLEOTIDE SEQUENCE</scope>
    <source>
        <strain evidence="7">CGMCC 1.12698</strain>
    </source>
</reference>
<reference evidence="7" key="2">
    <citation type="submission" date="2020-09" db="EMBL/GenBank/DDBJ databases">
        <authorList>
            <person name="Sun Q."/>
            <person name="Zhou Y."/>
        </authorList>
    </citation>
    <scope>NUCLEOTIDE SEQUENCE</scope>
    <source>
        <strain evidence="7">CGMCC 1.12698</strain>
    </source>
</reference>
<dbReference type="SUPFAM" id="SSF63999">
    <property type="entry name" value="Thiamin pyrophosphokinase, catalytic domain"/>
    <property type="match status" value="1"/>
</dbReference>
<dbReference type="EMBL" id="BMFK01000001">
    <property type="protein sequence ID" value="GGE65877.1"/>
    <property type="molecule type" value="Genomic_DNA"/>
</dbReference>
<dbReference type="NCBIfam" id="TIGR01378">
    <property type="entry name" value="thi_PPkinase"/>
    <property type="match status" value="1"/>
</dbReference>
<evidence type="ECO:0000256" key="3">
    <source>
        <dbReference type="ARBA" id="ARBA00022777"/>
    </source>
</evidence>
<dbReference type="CDD" id="cd07995">
    <property type="entry name" value="TPK"/>
    <property type="match status" value="1"/>
</dbReference>
<dbReference type="PANTHER" id="PTHR41299:SF1">
    <property type="entry name" value="THIAMINE PYROPHOSPHOKINASE"/>
    <property type="match status" value="1"/>
</dbReference>
<keyword evidence="2" id="KW-0547">Nucleotide-binding</keyword>
<dbReference type="GO" id="GO:0004788">
    <property type="term" value="F:thiamine diphosphokinase activity"/>
    <property type="evidence" value="ECO:0007669"/>
    <property type="project" value="UniProtKB-UniRule"/>
</dbReference>
<dbReference type="PANTHER" id="PTHR41299">
    <property type="entry name" value="THIAMINE PYROPHOSPHOKINASE"/>
    <property type="match status" value="1"/>
</dbReference>
<dbReference type="Pfam" id="PF04265">
    <property type="entry name" value="TPK_B1_binding"/>
    <property type="match status" value="1"/>
</dbReference>
<evidence type="ECO:0000259" key="6">
    <source>
        <dbReference type="SMART" id="SM00983"/>
    </source>
</evidence>
<dbReference type="Proteomes" id="UP000605259">
    <property type="component" value="Unassembled WGS sequence"/>
</dbReference>
<accession>A0A917AQ09</accession>
<dbReference type="GO" id="GO:0005524">
    <property type="term" value="F:ATP binding"/>
    <property type="evidence" value="ECO:0007669"/>
    <property type="project" value="UniProtKB-KW"/>
</dbReference>
<dbReference type="Gene3D" id="3.40.50.10240">
    <property type="entry name" value="Thiamin pyrophosphokinase, catalytic domain"/>
    <property type="match status" value="1"/>
</dbReference>
<keyword evidence="1" id="KW-0808">Transferase</keyword>
<dbReference type="InterPro" id="IPR053149">
    <property type="entry name" value="TPK"/>
</dbReference>
<keyword evidence="4" id="KW-0067">ATP-binding</keyword>
<gene>
    <name evidence="7" type="ORF">GCM10007140_15060</name>
</gene>
<evidence type="ECO:0000256" key="2">
    <source>
        <dbReference type="ARBA" id="ARBA00022741"/>
    </source>
</evidence>
<keyword evidence="3" id="KW-0418">Kinase</keyword>
<dbReference type="InterPro" id="IPR036371">
    <property type="entry name" value="TPK_B1-bd_sf"/>
</dbReference>
<dbReference type="InterPro" id="IPR006282">
    <property type="entry name" value="Thi_PPkinase"/>
</dbReference>
<evidence type="ECO:0000313" key="7">
    <source>
        <dbReference type="EMBL" id="GGE65877.1"/>
    </source>
</evidence>
<protein>
    <recommendedName>
        <fullName evidence="5">Thiamine diphosphokinase</fullName>
        <ecNumber evidence="5">2.7.6.2</ecNumber>
    </recommendedName>
</protein>